<feature type="domain" description="Glycosyltransferase subfamily 4-like N-terminal" evidence="2">
    <location>
        <begin position="20"/>
        <end position="148"/>
    </location>
</feature>
<dbReference type="RefSeq" id="WP_123205278.1">
    <property type="nucleotide sequence ID" value="NZ_RBEE01000012.1"/>
</dbReference>
<evidence type="ECO:0000313" key="3">
    <source>
        <dbReference type="EMBL" id="RNL53954.1"/>
    </source>
</evidence>
<accession>A0A3N0BW77</accession>
<evidence type="ECO:0000259" key="1">
    <source>
        <dbReference type="Pfam" id="PF00534"/>
    </source>
</evidence>
<dbReference type="GO" id="GO:0016757">
    <property type="term" value="F:glycosyltransferase activity"/>
    <property type="evidence" value="ECO:0007669"/>
    <property type="project" value="InterPro"/>
</dbReference>
<protein>
    <submittedName>
        <fullName evidence="3">Glycosyltransferase family 1 protein</fullName>
    </submittedName>
</protein>
<keyword evidence="4" id="KW-1185">Reference proteome</keyword>
<evidence type="ECO:0000313" key="4">
    <source>
        <dbReference type="Proteomes" id="UP000274046"/>
    </source>
</evidence>
<sequence>MDKRIRILFGLEAAGSGTLKHLLYLVTDLNKELFDITVILSTQRSRDANNAVIKMKQAGVEVIDIPMRREINPWYDGIALYHICKHLRNNLPYHVVHAHSSKAGVLFRIAAWIWTVPLILYTPHCFYFQGKSGIKKSFFVFIEKIMGRITSQIIVSNIEKINALMNEIVPSKKLLHINNAIKYHEYNTVDKAPAKARLGIAENSTVVVSIGRLTAQKDWLTYIFAANEILKTDTEIQFLIVGEGELSTELQQLVAQLNLQHKIIFVGQHHCIEQIYSITDIYISTSLWEGLPYVILEALRFEKPIIATNLGYEFLFENANAFLVPVKDHRLIAKKIKLLRSDPCLSLKMGAHGHSFLSSHASFNIFIEKHTAIYSGVTASRKKQY</sequence>
<comment type="caution">
    <text evidence="3">The sequence shown here is derived from an EMBL/GenBank/DDBJ whole genome shotgun (WGS) entry which is preliminary data.</text>
</comment>
<dbReference type="Gene3D" id="3.40.50.2000">
    <property type="entry name" value="Glycogen Phosphorylase B"/>
    <property type="match status" value="2"/>
</dbReference>
<evidence type="ECO:0000259" key="2">
    <source>
        <dbReference type="Pfam" id="PF13579"/>
    </source>
</evidence>
<gene>
    <name evidence="3" type="ORF">D7004_07590</name>
</gene>
<reference evidence="3 4" key="1">
    <citation type="submission" date="2018-10" db="EMBL/GenBank/DDBJ databases">
        <title>Genome sequencing of Pedobacter jejuensis TNB23.</title>
        <authorList>
            <person name="Cho Y.-J."/>
            <person name="Cho A."/>
            <person name="Kim O.-S."/>
        </authorList>
    </citation>
    <scope>NUCLEOTIDE SEQUENCE [LARGE SCALE GENOMIC DNA]</scope>
    <source>
        <strain evidence="3 4">TNB23</strain>
    </source>
</reference>
<dbReference type="SUPFAM" id="SSF53756">
    <property type="entry name" value="UDP-Glycosyltransferase/glycogen phosphorylase"/>
    <property type="match status" value="1"/>
</dbReference>
<dbReference type="PANTHER" id="PTHR12526:SF637">
    <property type="entry name" value="GLYCOSYLTRANSFERASE EPSF-RELATED"/>
    <property type="match status" value="1"/>
</dbReference>
<dbReference type="Proteomes" id="UP000274046">
    <property type="component" value="Unassembled WGS sequence"/>
</dbReference>
<keyword evidence="3" id="KW-0808">Transferase</keyword>
<dbReference type="EMBL" id="RBEE01000012">
    <property type="protein sequence ID" value="RNL53954.1"/>
    <property type="molecule type" value="Genomic_DNA"/>
</dbReference>
<proteinExistence type="predicted"/>
<feature type="domain" description="Glycosyl transferase family 1" evidence="1">
    <location>
        <begin position="194"/>
        <end position="350"/>
    </location>
</feature>
<dbReference type="AlphaFoldDB" id="A0A3N0BW77"/>
<dbReference type="InterPro" id="IPR028098">
    <property type="entry name" value="Glyco_trans_4-like_N"/>
</dbReference>
<dbReference type="PANTHER" id="PTHR12526">
    <property type="entry name" value="GLYCOSYLTRANSFERASE"/>
    <property type="match status" value="1"/>
</dbReference>
<dbReference type="Pfam" id="PF00534">
    <property type="entry name" value="Glycos_transf_1"/>
    <property type="match status" value="1"/>
</dbReference>
<dbReference type="InterPro" id="IPR001296">
    <property type="entry name" value="Glyco_trans_1"/>
</dbReference>
<dbReference type="OrthoDB" id="7560678at2"/>
<name>A0A3N0BW77_9SPHI</name>
<dbReference type="Pfam" id="PF13579">
    <property type="entry name" value="Glyco_trans_4_4"/>
    <property type="match status" value="1"/>
</dbReference>
<organism evidence="3 4">
    <name type="scientific">Pedobacter jejuensis</name>
    <dbReference type="NCBI Taxonomy" id="1268550"/>
    <lineage>
        <taxon>Bacteria</taxon>
        <taxon>Pseudomonadati</taxon>
        <taxon>Bacteroidota</taxon>
        <taxon>Sphingobacteriia</taxon>
        <taxon>Sphingobacteriales</taxon>
        <taxon>Sphingobacteriaceae</taxon>
        <taxon>Pedobacter</taxon>
    </lineage>
</organism>